<feature type="compositionally biased region" description="Basic and acidic residues" evidence="1">
    <location>
        <begin position="1"/>
        <end position="17"/>
    </location>
</feature>
<feature type="region of interest" description="Disordered" evidence="1">
    <location>
        <begin position="1"/>
        <end position="35"/>
    </location>
</feature>
<protein>
    <recommendedName>
        <fullName evidence="4">Reverse transcriptase Ty1/copia-type domain-containing protein</fullName>
    </recommendedName>
</protein>
<gene>
    <name evidence="2" type="ORF">PR048_002531</name>
</gene>
<sequence>MQNEGDLGRPRKGETKWNRKRKYRSTATIEQEPKNYEKAMNKYDAQDWKDAIESQLQQLNENNTWPIIPHMPEGKEVVSSKWVFKKNSTETGFEQDCDDIYNLYASVAILKTFRVFMLVATKFNLPLQQIDVCNAFLNSTIDGEFYLKLLKG</sequence>
<dbReference type="Proteomes" id="UP001159363">
    <property type="component" value="Chromosome 1"/>
</dbReference>
<organism evidence="2 3">
    <name type="scientific">Dryococelus australis</name>
    <dbReference type="NCBI Taxonomy" id="614101"/>
    <lineage>
        <taxon>Eukaryota</taxon>
        <taxon>Metazoa</taxon>
        <taxon>Ecdysozoa</taxon>
        <taxon>Arthropoda</taxon>
        <taxon>Hexapoda</taxon>
        <taxon>Insecta</taxon>
        <taxon>Pterygota</taxon>
        <taxon>Neoptera</taxon>
        <taxon>Polyneoptera</taxon>
        <taxon>Phasmatodea</taxon>
        <taxon>Verophasmatodea</taxon>
        <taxon>Anareolatae</taxon>
        <taxon>Phasmatidae</taxon>
        <taxon>Eurycanthinae</taxon>
        <taxon>Dryococelus</taxon>
    </lineage>
</organism>
<dbReference type="EMBL" id="JARBHB010000001">
    <property type="protein sequence ID" value="KAJ8897185.1"/>
    <property type="molecule type" value="Genomic_DNA"/>
</dbReference>
<evidence type="ECO:0000313" key="3">
    <source>
        <dbReference type="Proteomes" id="UP001159363"/>
    </source>
</evidence>
<comment type="caution">
    <text evidence="2">The sequence shown here is derived from an EMBL/GenBank/DDBJ whole genome shotgun (WGS) entry which is preliminary data.</text>
</comment>
<evidence type="ECO:0008006" key="4">
    <source>
        <dbReference type="Google" id="ProtNLM"/>
    </source>
</evidence>
<feature type="non-terminal residue" evidence="2">
    <location>
        <position position="152"/>
    </location>
</feature>
<accession>A0ABQ9IKE8</accession>
<keyword evidence="3" id="KW-1185">Reference proteome</keyword>
<evidence type="ECO:0000313" key="2">
    <source>
        <dbReference type="EMBL" id="KAJ8897185.1"/>
    </source>
</evidence>
<evidence type="ECO:0000256" key="1">
    <source>
        <dbReference type="SAM" id="MobiDB-lite"/>
    </source>
</evidence>
<proteinExistence type="predicted"/>
<reference evidence="2 3" key="1">
    <citation type="submission" date="2023-02" db="EMBL/GenBank/DDBJ databases">
        <title>LHISI_Scaffold_Assembly.</title>
        <authorList>
            <person name="Stuart O.P."/>
            <person name="Cleave R."/>
            <person name="Magrath M.J.L."/>
            <person name="Mikheyev A.S."/>
        </authorList>
    </citation>
    <scope>NUCLEOTIDE SEQUENCE [LARGE SCALE GENOMIC DNA]</scope>
    <source>
        <strain evidence="2">Daus_M_001</strain>
        <tissue evidence="2">Leg muscle</tissue>
    </source>
</reference>
<name>A0ABQ9IKE8_9NEOP</name>